<dbReference type="RefSeq" id="WP_225738546.1">
    <property type="nucleotide sequence ID" value="NZ_AQGV01000015.1"/>
</dbReference>
<proteinExistence type="predicted"/>
<evidence type="ECO:0000256" key="1">
    <source>
        <dbReference type="SAM" id="SignalP"/>
    </source>
</evidence>
<organism evidence="3 4">
    <name type="scientific">Pseudoalteromonas aurantia 208</name>
    <dbReference type="NCBI Taxonomy" id="1314867"/>
    <lineage>
        <taxon>Bacteria</taxon>
        <taxon>Pseudomonadati</taxon>
        <taxon>Pseudomonadota</taxon>
        <taxon>Gammaproteobacteria</taxon>
        <taxon>Alteromonadales</taxon>
        <taxon>Pseudoalteromonadaceae</taxon>
        <taxon>Pseudoalteromonas</taxon>
    </lineage>
</organism>
<dbReference type="InterPro" id="IPR011992">
    <property type="entry name" value="EF-hand-dom_pair"/>
</dbReference>
<reference evidence="3 4" key="1">
    <citation type="submission" date="2015-03" db="EMBL/GenBank/DDBJ databases">
        <title>Genome sequence of Pseudoalteromonas aurantia.</title>
        <authorList>
            <person name="Xie B.-B."/>
            <person name="Rong J.-C."/>
            <person name="Qin Q.-L."/>
            <person name="Zhang Y.-Z."/>
        </authorList>
    </citation>
    <scope>NUCLEOTIDE SEQUENCE [LARGE SCALE GENOMIC DNA]</scope>
    <source>
        <strain evidence="3 4">208</strain>
    </source>
</reference>
<feature type="chain" id="PRO_5045405046" description="EF-hand domain-containing protein" evidence="1">
    <location>
        <begin position="22"/>
        <end position="68"/>
    </location>
</feature>
<name>A0ABR9EIB5_9GAMM</name>
<comment type="caution">
    <text evidence="3">The sequence shown here is derived from an EMBL/GenBank/DDBJ whole genome shotgun (WGS) entry which is preliminary data.</text>
</comment>
<dbReference type="InterPro" id="IPR018247">
    <property type="entry name" value="EF_Hand_1_Ca_BS"/>
</dbReference>
<evidence type="ECO:0000313" key="3">
    <source>
        <dbReference type="EMBL" id="MBE0370753.1"/>
    </source>
</evidence>
<evidence type="ECO:0000259" key="2">
    <source>
        <dbReference type="PROSITE" id="PS50222"/>
    </source>
</evidence>
<dbReference type="Proteomes" id="UP000615755">
    <property type="component" value="Unassembled WGS sequence"/>
</dbReference>
<dbReference type="Pfam" id="PF13202">
    <property type="entry name" value="EF-hand_5"/>
    <property type="match status" value="2"/>
</dbReference>
<sequence length="68" mass="7407">MKMLNVMVVGVLTAMSMSAIADGFSDFDLNQDGFISQSEAAISDTLTSQFMRLDINKDGKLSKSEFAH</sequence>
<dbReference type="Gene3D" id="1.10.238.10">
    <property type="entry name" value="EF-hand"/>
    <property type="match status" value="1"/>
</dbReference>
<evidence type="ECO:0000313" key="4">
    <source>
        <dbReference type="Proteomes" id="UP000615755"/>
    </source>
</evidence>
<dbReference type="EMBL" id="AQGV01000015">
    <property type="protein sequence ID" value="MBE0370753.1"/>
    <property type="molecule type" value="Genomic_DNA"/>
</dbReference>
<dbReference type="PROSITE" id="PS00018">
    <property type="entry name" value="EF_HAND_1"/>
    <property type="match status" value="1"/>
</dbReference>
<dbReference type="PROSITE" id="PS50222">
    <property type="entry name" value="EF_HAND_2"/>
    <property type="match status" value="1"/>
</dbReference>
<feature type="domain" description="EF-hand" evidence="2">
    <location>
        <begin position="41"/>
        <end position="68"/>
    </location>
</feature>
<keyword evidence="1" id="KW-0732">Signal</keyword>
<protein>
    <recommendedName>
        <fullName evidence="2">EF-hand domain-containing protein</fullName>
    </recommendedName>
</protein>
<dbReference type="SUPFAM" id="SSF47473">
    <property type="entry name" value="EF-hand"/>
    <property type="match status" value="1"/>
</dbReference>
<keyword evidence="4" id="KW-1185">Reference proteome</keyword>
<gene>
    <name evidence="3" type="ORF">PAUR_b0847</name>
</gene>
<accession>A0ABR9EIB5</accession>
<feature type="signal peptide" evidence="1">
    <location>
        <begin position="1"/>
        <end position="21"/>
    </location>
</feature>
<dbReference type="InterPro" id="IPR002048">
    <property type="entry name" value="EF_hand_dom"/>
</dbReference>